<dbReference type="GO" id="GO:0016874">
    <property type="term" value="F:ligase activity"/>
    <property type="evidence" value="ECO:0007669"/>
    <property type="project" value="UniProtKB-KW"/>
</dbReference>
<gene>
    <name evidence="3" type="ORF">APY09_00515</name>
</gene>
<dbReference type="PANTHER" id="PTHR37422:SF23">
    <property type="entry name" value="TEICHURONIC ACID BIOSYNTHESIS PROTEIN TUAE"/>
    <property type="match status" value="1"/>
</dbReference>
<feature type="transmembrane region" description="Helical" evidence="2">
    <location>
        <begin position="385"/>
        <end position="403"/>
    </location>
</feature>
<feature type="region of interest" description="Disordered" evidence="1">
    <location>
        <begin position="478"/>
        <end position="505"/>
    </location>
</feature>
<evidence type="ECO:0000313" key="4">
    <source>
        <dbReference type="Proteomes" id="UP000054686"/>
    </source>
</evidence>
<keyword evidence="3" id="KW-0436">Ligase</keyword>
<dbReference type="InterPro" id="IPR051533">
    <property type="entry name" value="WaaL-like"/>
</dbReference>
<feature type="transmembrane region" description="Helical" evidence="2">
    <location>
        <begin position="231"/>
        <end position="248"/>
    </location>
</feature>
<dbReference type="OrthoDB" id="3774626at2"/>
<keyword evidence="2" id="KW-0472">Membrane</keyword>
<comment type="caution">
    <text evidence="3">The sequence shown here is derived from an EMBL/GenBank/DDBJ whole genome shotgun (WGS) entry which is preliminary data.</text>
</comment>
<keyword evidence="2" id="KW-0812">Transmembrane</keyword>
<dbReference type="RefSeq" id="WP_060565710.1">
    <property type="nucleotide sequence ID" value="NZ_CP040006.1"/>
</dbReference>
<accession>A0A0V8RY57</accession>
<feature type="compositionally biased region" description="Basic residues" evidence="1">
    <location>
        <begin position="482"/>
        <end position="499"/>
    </location>
</feature>
<evidence type="ECO:0000256" key="2">
    <source>
        <dbReference type="SAM" id="Phobius"/>
    </source>
</evidence>
<dbReference type="Proteomes" id="UP000054686">
    <property type="component" value="Unassembled WGS sequence"/>
</dbReference>
<evidence type="ECO:0000256" key="1">
    <source>
        <dbReference type="SAM" id="MobiDB-lite"/>
    </source>
</evidence>
<feature type="transmembrane region" description="Helical" evidence="2">
    <location>
        <begin position="254"/>
        <end position="270"/>
    </location>
</feature>
<reference evidence="3 4" key="1">
    <citation type="submission" date="2015-10" db="EMBL/GenBank/DDBJ databases">
        <title>Draft Genome of Actinomyces odontolyticus subsp. actinosynbacter strain XH001.</title>
        <authorList>
            <person name="Mclean J.S."/>
            <person name="He X."/>
        </authorList>
    </citation>
    <scope>NUCLEOTIDE SEQUENCE [LARGE SCALE GENOMIC DNA]</scope>
    <source>
        <strain evidence="3 4">XH001</strain>
    </source>
</reference>
<dbReference type="PANTHER" id="PTHR37422">
    <property type="entry name" value="TEICHURONIC ACID BIOSYNTHESIS PROTEIN TUAE"/>
    <property type="match status" value="1"/>
</dbReference>
<feature type="transmembrane region" description="Helical" evidence="2">
    <location>
        <begin position="131"/>
        <end position="150"/>
    </location>
</feature>
<sequence length="505" mass="56045">MSPRRGLWAKPAPAQIGPLREDAQDLPAWPFVVAYSAYFLWWVLGSGDLMWPLFASIMLVFMIGRHGLRFPPGSILWVFFLAWVLASMTMLDTGGRVIGAFYRFLLELSPAIFAVYAFNARKSLSVRTITGTMWGFLASTTIGGFIAMAAPTLRFKTLMYYLVPRALHSNDFVKEFTKRATTQWNPSSWILSDPRPSAPFIYSNTYGNVYSLIFPLALVFAYVLWRERSKWRFIVAAVCALSVIPAAATLNRGMYIGLIVIVVWVGFQRLRAGAWRTVLGIVAAIVVGVIAWLATPASQSLLERVAASSSTEDRASNYLETLYELQQSPLLGFGAPRPSASPWLPSLGTQGQFWTVIFSYGLVGLALFLAFFLRMFPRIWRATDVYGSILGGIILATLVEQFYYGMNTGLMISVVAVALLSRHLEEESDPIKRAEVERDGRASAGSVAGTVRAQRAVRMGQWTSPAANDGAFATHMLARLNKSGRRGTRSRTASTRRRPSQTENR</sequence>
<proteinExistence type="predicted"/>
<name>A0A0V8RY57_9ACTO</name>
<feature type="transmembrane region" description="Helical" evidence="2">
    <location>
        <begin position="353"/>
        <end position="373"/>
    </location>
</feature>
<protein>
    <submittedName>
        <fullName evidence="3">Ligase</fullName>
    </submittedName>
</protein>
<evidence type="ECO:0000313" key="3">
    <source>
        <dbReference type="EMBL" id="KSW12882.1"/>
    </source>
</evidence>
<organism evidence="3 4">
    <name type="scientific">Schaalia odontolytica</name>
    <dbReference type="NCBI Taxonomy" id="1660"/>
    <lineage>
        <taxon>Bacteria</taxon>
        <taxon>Bacillati</taxon>
        <taxon>Actinomycetota</taxon>
        <taxon>Actinomycetes</taxon>
        <taxon>Actinomycetales</taxon>
        <taxon>Actinomycetaceae</taxon>
        <taxon>Schaalia</taxon>
    </lineage>
</organism>
<feature type="transmembrane region" description="Helical" evidence="2">
    <location>
        <begin position="205"/>
        <end position="224"/>
    </location>
</feature>
<dbReference type="AlphaFoldDB" id="A0A0V8RY57"/>
<keyword evidence="2" id="KW-1133">Transmembrane helix</keyword>
<feature type="transmembrane region" description="Helical" evidence="2">
    <location>
        <begin position="100"/>
        <end position="119"/>
    </location>
</feature>
<feature type="transmembrane region" description="Helical" evidence="2">
    <location>
        <begin position="277"/>
        <end position="295"/>
    </location>
</feature>
<dbReference type="EMBL" id="LLVT01000001">
    <property type="protein sequence ID" value="KSW12882.1"/>
    <property type="molecule type" value="Genomic_DNA"/>
</dbReference>
<feature type="transmembrane region" description="Helical" evidence="2">
    <location>
        <begin position="75"/>
        <end position="94"/>
    </location>
</feature>